<dbReference type="Pfam" id="PF08281">
    <property type="entry name" value="Sigma70_r4_2"/>
    <property type="match status" value="1"/>
</dbReference>
<keyword evidence="5 6" id="KW-0804">Transcription</keyword>
<dbReference type="GO" id="GO:0006352">
    <property type="term" value="P:DNA-templated transcription initiation"/>
    <property type="evidence" value="ECO:0007669"/>
    <property type="project" value="InterPro"/>
</dbReference>
<keyword evidence="3 6" id="KW-0731">Sigma factor</keyword>
<evidence type="ECO:0000256" key="4">
    <source>
        <dbReference type="ARBA" id="ARBA00023125"/>
    </source>
</evidence>
<keyword evidence="4 6" id="KW-0238">DNA-binding</keyword>
<dbReference type="InterPro" id="IPR036388">
    <property type="entry name" value="WH-like_DNA-bd_sf"/>
</dbReference>
<evidence type="ECO:0000256" key="6">
    <source>
        <dbReference type="RuleBase" id="RU000716"/>
    </source>
</evidence>
<dbReference type="InterPro" id="IPR013325">
    <property type="entry name" value="RNA_pol_sigma_r2"/>
</dbReference>
<organism evidence="9 10">
    <name type="scientific">Candidatus Kutchimonas denitrificans</name>
    <dbReference type="NCBI Taxonomy" id="3056748"/>
    <lineage>
        <taxon>Bacteria</taxon>
        <taxon>Pseudomonadati</taxon>
        <taxon>Gemmatimonadota</taxon>
        <taxon>Gemmatimonadia</taxon>
        <taxon>Candidatus Palauibacterales</taxon>
        <taxon>Candidatus Palauibacteraceae</taxon>
        <taxon>Candidatus Kutchimonas</taxon>
    </lineage>
</organism>
<reference evidence="9 10" key="1">
    <citation type="submission" date="2020-01" db="EMBL/GenBank/DDBJ databases">
        <title>Genomes assembled from Gulf of Kutch pelagic sediment metagenomes.</title>
        <authorList>
            <person name="Chandrashekar M."/>
            <person name="Mahajan M.S."/>
            <person name="Dave K.J."/>
            <person name="Vatsa P."/>
            <person name="Nathani N.M."/>
        </authorList>
    </citation>
    <scope>NUCLEOTIDE SEQUENCE [LARGE SCALE GENOMIC DNA]</scope>
    <source>
        <strain evidence="9">KS3-K002</strain>
    </source>
</reference>
<dbReference type="InterPro" id="IPR039425">
    <property type="entry name" value="RNA_pol_sigma-70-like"/>
</dbReference>
<dbReference type="InterPro" id="IPR007627">
    <property type="entry name" value="RNA_pol_sigma70_r2"/>
</dbReference>
<comment type="caution">
    <text evidence="9">The sequence shown here is derived from an EMBL/GenBank/DDBJ whole genome shotgun (WGS) entry which is preliminary data.</text>
</comment>
<dbReference type="CDD" id="cd06171">
    <property type="entry name" value="Sigma70_r4"/>
    <property type="match status" value="1"/>
</dbReference>
<dbReference type="SUPFAM" id="SSF88659">
    <property type="entry name" value="Sigma3 and sigma4 domains of RNA polymerase sigma factors"/>
    <property type="match status" value="1"/>
</dbReference>
<evidence type="ECO:0000313" key="10">
    <source>
        <dbReference type="Proteomes" id="UP000702544"/>
    </source>
</evidence>
<dbReference type="Proteomes" id="UP000702544">
    <property type="component" value="Unassembled WGS sequence"/>
</dbReference>
<feature type="domain" description="RNA polymerase sigma-70 region 2" evidence="7">
    <location>
        <begin position="21"/>
        <end position="89"/>
    </location>
</feature>
<keyword evidence="2 6" id="KW-0805">Transcription regulation</keyword>
<evidence type="ECO:0000256" key="2">
    <source>
        <dbReference type="ARBA" id="ARBA00023015"/>
    </source>
</evidence>
<feature type="domain" description="RNA polymerase sigma factor 70 region 4 type 2" evidence="8">
    <location>
        <begin position="121"/>
        <end position="170"/>
    </location>
</feature>
<protein>
    <recommendedName>
        <fullName evidence="6">RNA polymerase sigma factor</fullName>
    </recommendedName>
</protein>
<dbReference type="PANTHER" id="PTHR43133">
    <property type="entry name" value="RNA POLYMERASE ECF-TYPE SIGMA FACTO"/>
    <property type="match status" value="1"/>
</dbReference>
<dbReference type="AlphaFoldDB" id="A0AAE5CCA1"/>
<dbReference type="Gene3D" id="1.10.1740.10">
    <property type="match status" value="1"/>
</dbReference>
<evidence type="ECO:0000256" key="1">
    <source>
        <dbReference type="ARBA" id="ARBA00010641"/>
    </source>
</evidence>
<dbReference type="InterPro" id="IPR013324">
    <property type="entry name" value="RNA_pol_sigma_r3/r4-like"/>
</dbReference>
<gene>
    <name evidence="9" type="ORF">GWO12_09980</name>
</gene>
<dbReference type="InterPro" id="IPR013249">
    <property type="entry name" value="RNA_pol_sigma70_r4_t2"/>
</dbReference>
<dbReference type="Gene3D" id="1.10.10.10">
    <property type="entry name" value="Winged helix-like DNA-binding domain superfamily/Winged helix DNA-binding domain"/>
    <property type="match status" value="1"/>
</dbReference>
<evidence type="ECO:0000259" key="8">
    <source>
        <dbReference type="Pfam" id="PF08281"/>
    </source>
</evidence>
<comment type="similarity">
    <text evidence="1 6">Belongs to the sigma-70 factor family. ECF subfamily.</text>
</comment>
<proteinExistence type="inferred from homology"/>
<dbReference type="InterPro" id="IPR014284">
    <property type="entry name" value="RNA_pol_sigma-70_dom"/>
</dbReference>
<sequence>MDENALIERARKGDREAYGQLIRRHRDAVYRFAVRWLADPDQALDVAQDVFVRAFDGLKGYRGDSRFRTWLFSITLNAARSTARRQKRRGEIRLDTGAEFADIRTPPDAKAARADAYARAARELATLPEKQRGAVTLRIYEGLSFKEIGEIIGCSEGSARVNYHHGIQKLREALA</sequence>
<evidence type="ECO:0000256" key="3">
    <source>
        <dbReference type="ARBA" id="ARBA00023082"/>
    </source>
</evidence>
<dbReference type="EMBL" id="JAACAK010000080">
    <property type="protein sequence ID" value="NIR75420.1"/>
    <property type="molecule type" value="Genomic_DNA"/>
</dbReference>
<dbReference type="NCBIfam" id="TIGR02937">
    <property type="entry name" value="sigma70-ECF"/>
    <property type="match status" value="1"/>
</dbReference>
<evidence type="ECO:0000313" key="9">
    <source>
        <dbReference type="EMBL" id="NIR75420.1"/>
    </source>
</evidence>
<dbReference type="SUPFAM" id="SSF88946">
    <property type="entry name" value="Sigma2 domain of RNA polymerase sigma factors"/>
    <property type="match status" value="1"/>
</dbReference>
<dbReference type="InterPro" id="IPR000838">
    <property type="entry name" value="RNA_pol_sigma70_ECF_CS"/>
</dbReference>
<dbReference type="GO" id="GO:0003677">
    <property type="term" value="F:DNA binding"/>
    <property type="evidence" value="ECO:0007669"/>
    <property type="project" value="UniProtKB-KW"/>
</dbReference>
<evidence type="ECO:0000256" key="5">
    <source>
        <dbReference type="ARBA" id="ARBA00023163"/>
    </source>
</evidence>
<dbReference type="PROSITE" id="PS01063">
    <property type="entry name" value="SIGMA70_ECF"/>
    <property type="match status" value="1"/>
</dbReference>
<evidence type="ECO:0000259" key="7">
    <source>
        <dbReference type="Pfam" id="PF04542"/>
    </source>
</evidence>
<accession>A0AAE5CCA1</accession>
<name>A0AAE5CCA1_9BACT</name>
<dbReference type="GO" id="GO:0016987">
    <property type="term" value="F:sigma factor activity"/>
    <property type="evidence" value="ECO:0007669"/>
    <property type="project" value="UniProtKB-KW"/>
</dbReference>
<dbReference type="Pfam" id="PF04542">
    <property type="entry name" value="Sigma70_r2"/>
    <property type="match status" value="1"/>
</dbReference>
<dbReference type="PANTHER" id="PTHR43133:SF8">
    <property type="entry name" value="RNA POLYMERASE SIGMA FACTOR HI_1459-RELATED"/>
    <property type="match status" value="1"/>
</dbReference>